<dbReference type="InterPro" id="IPR004320">
    <property type="entry name" value="BPS1_pln"/>
</dbReference>
<protein>
    <submittedName>
        <fullName evidence="1">Uncharacterized protein</fullName>
    </submittedName>
</protein>
<dbReference type="Pfam" id="PF03087">
    <property type="entry name" value="BPS1"/>
    <property type="match status" value="1"/>
</dbReference>
<evidence type="ECO:0000313" key="2">
    <source>
        <dbReference type="Proteomes" id="UP001188597"/>
    </source>
</evidence>
<dbReference type="PANTHER" id="PTHR33070">
    <property type="entry name" value="OS06G0725500 PROTEIN"/>
    <property type="match status" value="1"/>
</dbReference>
<organism evidence="1 2">
    <name type="scientific">Escallonia herrerae</name>
    <dbReference type="NCBI Taxonomy" id="1293975"/>
    <lineage>
        <taxon>Eukaryota</taxon>
        <taxon>Viridiplantae</taxon>
        <taxon>Streptophyta</taxon>
        <taxon>Embryophyta</taxon>
        <taxon>Tracheophyta</taxon>
        <taxon>Spermatophyta</taxon>
        <taxon>Magnoliopsida</taxon>
        <taxon>eudicotyledons</taxon>
        <taxon>Gunneridae</taxon>
        <taxon>Pentapetalae</taxon>
        <taxon>asterids</taxon>
        <taxon>campanulids</taxon>
        <taxon>Escalloniales</taxon>
        <taxon>Escalloniaceae</taxon>
        <taxon>Escallonia</taxon>
    </lineage>
</organism>
<keyword evidence="2" id="KW-1185">Reference proteome</keyword>
<dbReference type="Proteomes" id="UP001188597">
    <property type="component" value="Unassembled WGS sequence"/>
</dbReference>
<accession>A0AA89BF93</accession>
<dbReference type="AlphaFoldDB" id="A0AA89BF93"/>
<proteinExistence type="predicted"/>
<gene>
    <name evidence="1" type="ORF">RJ639_028585</name>
</gene>
<dbReference type="GO" id="GO:0048367">
    <property type="term" value="P:shoot system development"/>
    <property type="evidence" value="ECO:0007669"/>
    <property type="project" value="InterPro"/>
</dbReference>
<comment type="caution">
    <text evidence="1">The sequence shown here is derived from an EMBL/GenBank/DDBJ whole genome shotgun (WGS) entry which is preliminary data.</text>
</comment>
<evidence type="ECO:0000313" key="1">
    <source>
        <dbReference type="EMBL" id="KAK3038863.1"/>
    </source>
</evidence>
<sequence>MAYSLAIPKPTCHARSNSSLPARSHPLIVSVEDHLHRLKASEVTSSSSASSLCNKLDGLKDLHESLHVQELEEGLESIFRCSVKTRVLLLNVDHVEAKALLLRGACLTPGLVRRIIPQPLHKLEFNFKKRLMHINHNQKASQEAD</sequence>
<dbReference type="EMBL" id="JAVXUP010000088">
    <property type="protein sequence ID" value="KAK3038863.1"/>
    <property type="molecule type" value="Genomic_DNA"/>
</dbReference>
<dbReference type="GO" id="GO:0048364">
    <property type="term" value="P:root development"/>
    <property type="evidence" value="ECO:0007669"/>
    <property type="project" value="InterPro"/>
</dbReference>
<name>A0AA89BF93_9ASTE</name>
<dbReference type="PANTHER" id="PTHR33070:SF120">
    <property type="entry name" value="EXPRESSED PROTEIN"/>
    <property type="match status" value="1"/>
</dbReference>
<reference evidence="1" key="1">
    <citation type="submission" date="2022-12" db="EMBL/GenBank/DDBJ databases">
        <title>Draft genome assemblies for two species of Escallonia (Escalloniales).</title>
        <authorList>
            <person name="Chanderbali A."/>
            <person name="Dervinis C."/>
            <person name="Anghel I."/>
            <person name="Soltis D."/>
            <person name="Soltis P."/>
            <person name="Zapata F."/>
        </authorList>
    </citation>
    <scope>NUCLEOTIDE SEQUENCE</scope>
    <source>
        <strain evidence="1">UCBG64.0493</strain>
        <tissue evidence="1">Leaf</tissue>
    </source>
</reference>